<dbReference type="Gene3D" id="3.40.50.300">
    <property type="entry name" value="P-loop containing nucleotide triphosphate hydrolases"/>
    <property type="match status" value="2"/>
</dbReference>
<evidence type="ECO:0000259" key="6">
    <source>
        <dbReference type="PROSITE" id="PS51192"/>
    </source>
</evidence>
<feature type="compositionally biased region" description="Basic and acidic residues" evidence="5">
    <location>
        <begin position="247"/>
        <end position="264"/>
    </location>
</feature>
<gene>
    <name evidence="8" type="ORF">CCMP2556_LOCUS47091</name>
</gene>
<dbReference type="SMART" id="SM00487">
    <property type="entry name" value="DEXDc"/>
    <property type="match status" value="1"/>
</dbReference>
<dbReference type="CDD" id="cd00268">
    <property type="entry name" value="DEADc"/>
    <property type="match status" value="1"/>
</dbReference>
<dbReference type="InterPro" id="IPR014001">
    <property type="entry name" value="Helicase_ATP-bd"/>
</dbReference>
<dbReference type="PROSITE" id="PS51194">
    <property type="entry name" value="HELICASE_CTER"/>
    <property type="match status" value="1"/>
</dbReference>
<evidence type="ECO:0000256" key="5">
    <source>
        <dbReference type="SAM" id="MobiDB-lite"/>
    </source>
</evidence>
<evidence type="ECO:0008006" key="10">
    <source>
        <dbReference type="Google" id="ProtNLM"/>
    </source>
</evidence>
<evidence type="ECO:0000313" key="8">
    <source>
        <dbReference type="EMBL" id="CAK9099524.1"/>
    </source>
</evidence>
<feature type="domain" description="Helicase C-terminal" evidence="7">
    <location>
        <begin position="555"/>
        <end position="732"/>
    </location>
</feature>
<name>A0ABP0RG21_9DINO</name>
<evidence type="ECO:0000256" key="4">
    <source>
        <dbReference type="ARBA" id="ARBA00022840"/>
    </source>
</evidence>
<dbReference type="SMART" id="SM00490">
    <property type="entry name" value="HELICc"/>
    <property type="match status" value="1"/>
</dbReference>
<keyword evidence="1" id="KW-0547">Nucleotide-binding</keyword>
<accession>A0ABP0RG21</accession>
<protein>
    <recommendedName>
        <fullName evidence="10">RNA helicase</fullName>
    </recommendedName>
</protein>
<proteinExistence type="predicted"/>
<dbReference type="CDD" id="cd18787">
    <property type="entry name" value="SF2_C_DEAD"/>
    <property type="match status" value="1"/>
</dbReference>
<sequence>MEDVRPGSSASSSSRAPRAKGLRRLALLTLTGLAIPRQTFLAPRNVARLATPDPSVQLAYKEGRGDDFVEEDEDDLEEIDMDTMSSFASDKDDAPSRFKPDMDQKFKRTGFFDRKDLSRLDVSEFDKNGALRKLSIEQLEARLEKRYQASTRAKVLPKRSEEAVPKVPTESRQSDVDDFDLYWKPPMRKLRPAQPRPMPAQSGMQKWEPVELSPPMKPEEEAKSAKGRPGSLQSWLLTDQARPRNQAAKEEKQNSKVSNSKDRVGNSKFRKMYKAVMRNYSALPWDRVEGQTSWLDPANKTWQELGMCSEESREMLELMAELGVHTPNRLQGLALPEIISGKDVMLTSTTGSGKTLAFLLPLLERFILPLAKTGLSSQKSSLPHHLAPKILSKPRILVVAPGRELSQQTTRVILDLLNPFSPMLNVTNLVGKDNHKRQDEALRDRQPVIVVGTPGKLMDHAMEGRLILNELNAVVIDEVDALLSMSRKDHVQLLLQHLGINDQAQRILVSASGSMEGDALGFAEAILRDGWKLVGPRHRMELPKRVLHLVNGAPDVTKKLAFIQRLSTSDPEVNSMIVFCNNHERVRKVAEQLNERNILTDFLTGNRSKEARDKAISNFATNEVQALVATVLRLNLIFPTAYVQTQTVRDSNFQDAAMRGLDFRDVTHVVNFELPGDAATYAHRAGRCGRMGYNGIVISLASGGYMNKRLRSYSRALDFELIEANVNDGELGADLGMMYGPEKRKR</sequence>
<dbReference type="Pfam" id="PF00270">
    <property type="entry name" value="DEAD"/>
    <property type="match status" value="1"/>
</dbReference>
<dbReference type="SUPFAM" id="SSF52540">
    <property type="entry name" value="P-loop containing nucleoside triphosphate hydrolases"/>
    <property type="match status" value="1"/>
</dbReference>
<organism evidence="8 9">
    <name type="scientific">Durusdinium trenchii</name>
    <dbReference type="NCBI Taxonomy" id="1381693"/>
    <lineage>
        <taxon>Eukaryota</taxon>
        <taxon>Sar</taxon>
        <taxon>Alveolata</taxon>
        <taxon>Dinophyceae</taxon>
        <taxon>Suessiales</taxon>
        <taxon>Symbiodiniaceae</taxon>
        <taxon>Durusdinium</taxon>
    </lineage>
</organism>
<evidence type="ECO:0000259" key="7">
    <source>
        <dbReference type="PROSITE" id="PS51194"/>
    </source>
</evidence>
<dbReference type="InterPro" id="IPR011545">
    <property type="entry name" value="DEAD/DEAH_box_helicase_dom"/>
</dbReference>
<keyword evidence="2" id="KW-0378">Hydrolase</keyword>
<keyword evidence="9" id="KW-1185">Reference proteome</keyword>
<dbReference type="Pfam" id="PF00271">
    <property type="entry name" value="Helicase_C"/>
    <property type="match status" value="1"/>
</dbReference>
<dbReference type="InterPro" id="IPR001650">
    <property type="entry name" value="Helicase_C-like"/>
</dbReference>
<dbReference type="PROSITE" id="PS51192">
    <property type="entry name" value="HELICASE_ATP_BIND_1"/>
    <property type="match status" value="1"/>
</dbReference>
<evidence type="ECO:0000256" key="2">
    <source>
        <dbReference type="ARBA" id="ARBA00022801"/>
    </source>
</evidence>
<dbReference type="InterPro" id="IPR044742">
    <property type="entry name" value="DEAD/DEAH_RhlB"/>
</dbReference>
<evidence type="ECO:0000256" key="1">
    <source>
        <dbReference type="ARBA" id="ARBA00022741"/>
    </source>
</evidence>
<keyword evidence="3" id="KW-0347">Helicase</keyword>
<comment type="caution">
    <text evidence="8">The sequence shown here is derived from an EMBL/GenBank/DDBJ whole genome shotgun (WGS) entry which is preliminary data.</text>
</comment>
<keyword evidence="4" id="KW-0067">ATP-binding</keyword>
<dbReference type="PANTHER" id="PTHR47959">
    <property type="entry name" value="ATP-DEPENDENT RNA HELICASE RHLE-RELATED"/>
    <property type="match status" value="1"/>
</dbReference>
<feature type="domain" description="Helicase ATP-binding" evidence="6">
    <location>
        <begin position="335"/>
        <end position="531"/>
    </location>
</feature>
<feature type="region of interest" description="Disordered" evidence="5">
    <location>
        <begin position="147"/>
        <end position="264"/>
    </location>
</feature>
<evidence type="ECO:0000256" key="3">
    <source>
        <dbReference type="ARBA" id="ARBA00022806"/>
    </source>
</evidence>
<dbReference type="PANTHER" id="PTHR47959:SF1">
    <property type="entry name" value="ATP-DEPENDENT RNA HELICASE DBPA"/>
    <property type="match status" value="1"/>
</dbReference>
<evidence type="ECO:0000313" key="9">
    <source>
        <dbReference type="Proteomes" id="UP001642484"/>
    </source>
</evidence>
<dbReference type="InterPro" id="IPR027417">
    <property type="entry name" value="P-loop_NTPase"/>
</dbReference>
<dbReference type="Proteomes" id="UP001642484">
    <property type="component" value="Unassembled WGS sequence"/>
</dbReference>
<dbReference type="EMBL" id="CAXAMN010025973">
    <property type="protein sequence ID" value="CAK9099524.1"/>
    <property type="molecule type" value="Genomic_DNA"/>
</dbReference>
<reference evidence="8 9" key="1">
    <citation type="submission" date="2024-02" db="EMBL/GenBank/DDBJ databases">
        <authorList>
            <person name="Chen Y."/>
            <person name="Shah S."/>
            <person name="Dougan E. K."/>
            <person name="Thang M."/>
            <person name="Chan C."/>
        </authorList>
    </citation>
    <scope>NUCLEOTIDE SEQUENCE [LARGE SCALE GENOMIC DNA]</scope>
</reference>
<dbReference type="InterPro" id="IPR050079">
    <property type="entry name" value="DEAD_box_RNA_helicase"/>
</dbReference>